<dbReference type="SUPFAM" id="SSF48452">
    <property type="entry name" value="TPR-like"/>
    <property type="match status" value="2"/>
</dbReference>
<comment type="similarity">
    <text evidence="2">Belongs to the APC3/CDC27 family.</text>
</comment>
<evidence type="ECO:0000256" key="1">
    <source>
        <dbReference type="ARBA" id="ARBA00022803"/>
    </source>
</evidence>
<dbReference type="InterPro" id="IPR019734">
    <property type="entry name" value="TPR_rpt"/>
</dbReference>
<reference evidence="5" key="1">
    <citation type="submission" date="2021-02" db="EMBL/GenBank/DDBJ databases">
        <authorList>
            <person name="Dougan E. K."/>
            <person name="Rhodes N."/>
            <person name="Thang M."/>
            <person name="Chan C."/>
        </authorList>
    </citation>
    <scope>NUCLEOTIDE SEQUENCE</scope>
</reference>
<dbReference type="Proteomes" id="UP000604046">
    <property type="component" value="Unassembled WGS sequence"/>
</dbReference>
<dbReference type="GO" id="GO:0005680">
    <property type="term" value="C:anaphase-promoting complex"/>
    <property type="evidence" value="ECO:0007669"/>
    <property type="project" value="TreeGrafter"/>
</dbReference>
<dbReference type="InterPro" id="IPR011990">
    <property type="entry name" value="TPR-like_helical_dom_sf"/>
</dbReference>
<dbReference type="GO" id="GO:0051301">
    <property type="term" value="P:cell division"/>
    <property type="evidence" value="ECO:0007669"/>
    <property type="project" value="TreeGrafter"/>
</dbReference>
<feature type="region of interest" description="Disordered" evidence="4">
    <location>
        <begin position="185"/>
        <end position="292"/>
    </location>
</feature>
<evidence type="ECO:0000256" key="3">
    <source>
        <dbReference type="PROSITE-ProRule" id="PRU00339"/>
    </source>
</evidence>
<sequence length="736" mass="81390">MATLPSLPTALPHLAAYQTRWIQDLLHHHLYLDAVFLAERLPGFPDVEDGTVLEVWAEALLSAGEYSRIRWQLQGLKDRSLSPRVHYLLALACIRLERYGEAEVALLSGNLDLVESWRNGHVQPLEHVVEGAAGTYQLGRVAEEMGRKKQALECYASCLKKCPYMWCAFERFSWLSLCQRDNHRGHSKNFEDPSHPSLPTTARITLSRDPRSVGDPSTDVVIQGWIPHTPRKRRRSRSSKKRQQQSKAPASAASPSVCSVLSPRKSGEQSSAEQSSARVELSPASTHPEAPAPAKLVLPIVFEESLSTSNGEQAEVRTPEKETAQSEEMVTVLQGVAEALHAMQGFHCQDALDILSKLPMQEQESAVCQDLAARCNFELQNYKDAARIYKQCFARHKFHSSLGVEYYSTALWHLGDRLELGLLARQVLESSRQQPQAWCVVGNSLSLEKEHEKAIRCFQRAIQLNPKQAYARTLLGHELLALEKHDKAVQQYRSALNVDVRQYGAWWGLGKVCQFQEDLVQAKYNFLRAVEINGSNQVLRTSLGMVLQALGEPLQALQLFNRAAESSHCRALAFFQKACVLSSQEEHGKAACELAKARCLAPREPCIHVQLGRAHVGLGNTQEALQHFTNAMDFCATSGDHQLSAAAEEELRKAMPSEARSGSSSAALIAGSLFERHVTSLCSIFGFRLGGTKARDPCSSSQTQLHKGSIVKAVNEGAGAPVLTLPDLGNLFGSFL</sequence>
<accession>A0A812JUR3</accession>
<comment type="caution">
    <text evidence="5">The sequence shown here is derived from an EMBL/GenBank/DDBJ whole genome shotgun (WGS) entry which is preliminary data.</text>
</comment>
<organism evidence="5 6">
    <name type="scientific">Symbiodinium natans</name>
    <dbReference type="NCBI Taxonomy" id="878477"/>
    <lineage>
        <taxon>Eukaryota</taxon>
        <taxon>Sar</taxon>
        <taxon>Alveolata</taxon>
        <taxon>Dinophyceae</taxon>
        <taxon>Suessiales</taxon>
        <taxon>Symbiodiniaceae</taxon>
        <taxon>Symbiodinium</taxon>
    </lineage>
</organism>
<dbReference type="Pfam" id="PF13174">
    <property type="entry name" value="TPR_6"/>
    <property type="match status" value="1"/>
</dbReference>
<dbReference type="Pfam" id="PF12895">
    <property type="entry name" value="ANAPC3"/>
    <property type="match status" value="1"/>
</dbReference>
<proteinExistence type="inferred from homology"/>
<feature type="repeat" description="TPR" evidence="3">
    <location>
        <begin position="469"/>
        <end position="502"/>
    </location>
</feature>
<feature type="repeat" description="TPR" evidence="3">
    <location>
        <begin position="435"/>
        <end position="468"/>
    </location>
</feature>
<keyword evidence="1 3" id="KW-0802">TPR repeat</keyword>
<feature type="compositionally biased region" description="Basic and acidic residues" evidence="4">
    <location>
        <begin position="185"/>
        <end position="194"/>
    </location>
</feature>
<dbReference type="GO" id="GO:0007091">
    <property type="term" value="P:metaphase/anaphase transition of mitotic cell cycle"/>
    <property type="evidence" value="ECO:0007669"/>
    <property type="project" value="TreeGrafter"/>
</dbReference>
<keyword evidence="6" id="KW-1185">Reference proteome</keyword>
<gene>
    <name evidence="5" type="primary">CDC27</name>
    <name evidence="5" type="ORF">SNAT2548_LOCUS7390</name>
</gene>
<feature type="compositionally biased region" description="Basic residues" evidence="4">
    <location>
        <begin position="229"/>
        <end position="244"/>
    </location>
</feature>
<dbReference type="PANTHER" id="PTHR12558">
    <property type="entry name" value="CELL DIVISION CYCLE 16,23,27"/>
    <property type="match status" value="1"/>
</dbReference>
<dbReference type="Pfam" id="PF00515">
    <property type="entry name" value="TPR_1"/>
    <property type="match status" value="1"/>
</dbReference>
<protein>
    <submittedName>
        <fullName evidence="5">CDC27 protein</fullName>
    </submittedName>
</protein>
<dbReference type="PANTHER" id="PTHR12558:SF13">
    <property type="entry name" value="CELL DIVISION CYCLE PROTEIN 27 HOMOLOG"/>
    <property type="match status" value="1"/>
</dbReference>
<dbReference type="AlphaFoldDB" id="A0A812JUR3"/>
<dbReference type="PROSITE" id="PS50005">
    <property type="entry name" value="TPR"/>
    <property type="match status" value="2"/>
</dbReference>
<dbReference type="SMART" id="SM00028">
    <property type="entry name" value="TPR"/>
    <property type="match status" value="7"/>
</dbReference>
<dbReference type="EMBL" id="CAJNDS010000513">
    <property type="protein sequence ID" value="CAE7213944.1"/>
    <property type="molecule type" value="Genomic_DNA"/>
</dbReference>
<dbReference type="Gene3D" id="1.25.40.10">
    <property type="entry name" value="Tetratricopeptide repeat domain"/>
    <property type="match status" value="4"/>
</dbReference>
<dbReference type="GO" id="GO:0031145">
    <property type="term" value="P:anaphase-promoting complex-dependent catabolic process"/>
    <property type="evidence" value="ECO:0007669"/>
    <property type="project" value="TreeGrafter"/>
</dbReference>
<evidence type="ECO:0000313" key="6">
    <source>
        <dbReference type="Proteomes" id="UP000604046"/>
    </source>
</evidence>
<evidence type="ECO:0000256" key="2">
    <source>
        <dbReference type="ARBA" id="ARBA00038210"/>
    </source>
</evidence>
<evidence type="ECO:0000256" key="4">
    <source>
        <dbReference type="SAM" id="MobiDB-lite"/>
    </source>
</evidence>
<dbReference type="GO" id="GO:0016567">
    <property type="term" value="P:protein ubiquitination"/>
    <property type="evidence" value="ECO:0007669"/>
    <property type="project" value="TreeGrafter"/>
</dbReference>
<dbReference type="OrthoDB" id="329563at2759"/>
<evidence type="ECO:0000313" key="5">
    <source>
        <dbReference type="EMBL" id="CAE7213944.1"/>
    </source>
</evidence>
<dbReference type="GO" id="GO:0005737">
    <property type="term" value="C:cytoplasm"/>
    <property type="evidence" value="ECO:0007669"/>
    <property type="project" value="TreeGrafter"/>
</dbReference>
<feature type="compositionally biased region" description="Low complexity" evidence="4">
    <location>
        <begin position="268"/>
        <end position="277"/>
    </location>
</feature>
<feature type="compositionally biased region" description="Low complexity" evidence="4">
    <location>
        <begin position="245"/>
        <end position="256"/>
    </location>
</feature>
<name>A0A812JUR3_9DINO</name>